<dbReference type="SUPFAM" id="SSF74784">
    <property type="entry name" value="Translin"/>
    <property type="match status" value="1"/>
</dbReference>
<dbReference type="GO" id="GO:0005634">
    <property type="term" value="C:nucleus"/>
    <property type="evidence" value="ECO:0007669"/>
    <property type="project" value="UniProtKB-SubCell"/>
</dbReference>
<comment type="subcellular location">
    <subcellularLocation>
        <location evidence="2">Cytoplasm</location>
    </subcellularLocation>
    <subcellularLocation>
        <location evidence="1">Nucleus</location>
    </subcellularLocation>
</comment>
<evidence type="ECO:0000256" key="4">
    <source>
        <dbReference type="ARBA" id="ARBA00022490"/>
    </source>
</evidence>
<name>R7WG45_AEGTA</name>
<dbReference type="Pfam" id="PF01997">
    <property type="entry name" value="Translin"/>
    <property type="match status" value="1"/>
</dbReference>
<evidence type="ECO:0000256" key="1">
    <source>
        <dbReference type="ARBA" id="ARBA00004123"/>
    </source>
</evidence>
<evidence type="ECO:0000256" key="5">
    <source>
        <dbReference type="ARBA" id="ARBA00023242"/>
    </source>
</evidence>
<accession>R7WG45</accession>
<keyword evidence="4" id="KW-0963">Cytoplasm</keyword>
<evidence type="ECO:0000313" key="6">
    <source>
        <dbReference type="EnsemblPlants" id="EMT19659"/>
    </source>
</evidence>
<keyword evidence="5" id="KW-0539">Nucleus</keyword>
<dbReference type="InterPro" id="IPR002848">
    <property type="entry name" value="Translin_fam"/>
</dbReference>
<dbReference type="EnsemblPlants" id="EMT19659">
    <property type="protein sequence ID" value="EMT19659"/>
    <property type="gene ID" value="F775_29348"/>
</dbReference>
<dbReference type="GO" id="GO:0005737">
    <property type="term" value="C:cytoplasm"/>
    <property type="evidence" value="ECO:0007669"/>
    <property type="project" value="UniProtKB-SubCell"/>
</dbReference>
<organism evidence="6">
    <name type="scientific">Aegilops tauschii</name>
    <name type="common">Tausch's goatgrass</name>
    <name type="synonym">Aegilops squarrosa</name>
    <dbReference type="NCBI Taxonomy" id="37682"/>
    <lineage>
        <taxon>Eukaryota</taxon>
        <taxon>Viridiplantae</taxon>
        <taxon>Streptophyta</taxon>
        <taxon>Embryophyta</taxon>
        <taxon>Tracheophyta</taxon>
        <taxon>Spermatophyta</taxon>
        <taxon>Magnoliopsida</taxon>
        <taxon>Liliopsida</taxon>
        <taxon>Poales</taxon>
        <taxon>Poaceae</taxon>
        <taxon>BOP clade</taxon>
        <taxon>Pooideae</taxon>
        <taxon>Triticodae</taxon>
        <taxon>Triticeae</taxon>
        <taxon>Triticinae</taxon>
        <taxon>Aegilops</taxon>
    </lineage>
</organism>
<evidence type="ECO:0000256" key="3">
    <source>
        <dbReference type="ARBA" id="ARBA00005902"/>
    </source>
</evidence>
<protein>
    <submittedName>
        <fullName evidence="6">Uncharacterized protein</fullName>
    </submittedName>
</protein>
<reference evidence="6" key="1">
    <citation type="submission" date="2015-06" db="UniProtKB">
        <authorList>
            <consortium name="EnsemblPlants"/>
        </authorList>
    </citation>
    <scope>IDENTIFICATION</scope>
</reference>
<dbReference type="Gene3D" id="1.20.58.190">
    <property type="entry name" value="Translin, domain 1"/>
    <property type="match status" value="1"/>
</dbReference>
<comment type="similarity">
    <text evidence="3">Belongs to the translin family.</text>
</comment>
<dbReference type="CDD" id="cd14820">
    <property type="entry name" value="TRAX"/>
    <property type="match status" value="1"/>
</dbReference>
<dbReference type="GO" id="GO:0043565">
    <property type="term" value="F:sequence-specific DNA binding"/>
    <property type="evidence" value="ECO:0007669"/>
    <property type="project" value="InterPro"/>
</dbReference>
<evidence type="ECO:0000256" key="2">
    <source>
        <dbReference type="ARBA" id="ARBA00004496"/>
    </source>
</evidence>
<dbReference type="InterPro" id="IPR036081">
    <property type="entry name" value="Translin_sf"/>
</dbReference>
<dbReference type="AlphaFoldDB" id="R7WG45"/>
<proteinExistence type="inferred from homology"/>
<sequence>MGCETGDGGSGRKTKPVKFPETIRASRASTNQSARVTILNRTRIKVENDPTTRVNNLTPDMSCMNDKRERLVKASRDVTMNSKKVIFQVHRISKNNKEEVLSKAENDLAAVVNQYIGKLVKELQGTDFWKLRRAYTPGVQEYIEAATFCRFCKTGTLLGLAEINDSLLALSDKSIEPLQINVLDYLLGVADLSGELMRLAIGRISDGEVEYAKNICAFVRDIYRELTLLVPLMDDNNEMKKKMEVMLQSVVKIENACFSVHVRGSEYIPMLGSSGESDYAFFGAADYDQ</sequence>
<dbReference type="InterPro" id="IPR016069">
    <property type="entry name" value="Translin_C"/>
</dbReference>
<dbReference type="PANTHER" id="PTHR10741">
    <property type="entry name" value="TRANSLIN AND TRANSLIN ASSOCIATED PROTEIN X"/>
    <property type="match status" value="1"/>
</dbReference>
<dbReference type="FunFam" id="1.20.58.200:FF:000001">
    <property type="entry name" value="Translin-associated factor X"/>
    <property type="match status" value="1"/>
</dbReference>
<dbReference type="Gene3D" id="1.20.58.200">
    <property type="entry name" value="Translin, domain 2"/>
    <property type="match status" value="1"/>
</dbReference>
<dbReference type="InterPro" id="IPR016068">
    <property type="entry name" value="Translin_N"/>
</dbReference>